<keyword evidence="2" id="KW-0732">Signal</keyword>
<accession>A0ABU1AF62</accession>
<feature type="signal peptide" evidence="2">
    <location>
        <begin position="1"/>
        <end position="46"/>
    </location>
</feature>
<feature type="compositionally biased region" description="Polar residues" evidence="1">
    <location>
        <begin position="154"/>
        <end position="168"/>
    </location>
</feature>
<feature type="region of interest" description="Disordered" evidence="1">
    <location>
        <begin position="51"/>
        <end position="75"/>
    </location>
</feature>
<evidence type="ECO:0000313" key="4">
    <source>
        <dbReference type="Proteomes" id="UP001243717"/>
    </source>
</evidence>
<feature type="region of interest" description="Disordered" evidence="1">
    <location>
        <begin position="152"/>
        <end position="188"/>
    </location>
</feature>
<feature type="chain" id="PRO_5046903870" evidence="2">
    <location>
        <begin position="47"/>
        <end position="201"/>
    </location>
</feature>
<sequence length="201" mass="22427">MKNTLRRSFRCAERCLAPHIRRSTPAKALRLLALALASSFSHITTAETLESSNPFLPPGYGEKQTEPPKPVVQTNGPISREIEFRGVVKFNNNYQFSVFNKTEQKGYWIKENQAEGGISVRSYDADSRTITVNMNGRSERLTLMSVSDAPLPVVSSTTQPKQSANTATLPPGLENANNTNTNTSDNRRRVIPRRRVILPKK</sequence>
<dbReference type="EMBL" id="JARXIC010000003">
    <property type="protein sequence ID" value="MDQ8193378.1"/>
    <property type="molecule type" value="Genomic_DNA"/>
</dbReference>
<name>A0ABU1AF62_9BACT</name>
<keyword evidence="4" id="KW-1185">Reference proteome</keyword>
<dbReference type="RefSeq" id="WP_308983882.1">
    <property type="nucleotide sequence ID" value="NZ_JARXIC010000003.1"/>
</dbReference>
<feature type="compositionally biased region" description="Low complexity" evidence="1">
    <location>
        <begin position="175"/>
        <end position="184"/>
    </location>
</feature>
<evidence type="ECO:0000256" key="2">
    <source>
        <dbReference type="SAM" id="SignalP"/>
    </source>
</evidence>
<dbReference type="Proteomes" id="UP001243717">
    <property type="component" value="Unassembled WGS sequence"/>
</dbReference>
<evidence type="ECO:0000313" key="3">
    <source>
        <dbReference type="EMBL" id="MDQ8193378.1"/>
    </source>
</evidence>
<proteinExistence type="predicted"/>
<gene>
    <name evidence="3" type="ORF">QEH59_03010</name>
</gene>
<evidence type="ECO:0000256" key="1">
    <source>
        <dbReference type="SAM" id="MobiDB-lite"/>
    </source>
</evidence>
<comment type="caution">
    <text evidence="3">The sequence shown here is derived from an EMBL/GenBank/DDBJ whole genome shotgun (WGS) entry which is preliminary data.</text>
</comment>
<reference evidence="3 4" key="1">
    <citation type="submission" date="2023-04" db="EMBL/GenBank/DDBJ databases">
        <title>A novel bacteria isolated from coastal sediment.</title>
        <authorList>
            <person name="Liu X.-J."/>
            <person name="Du Z.-J."/>
        </authorList>
    </citation>
    <scope>NUCLEOTIDE SEQUENCE [LARGE SCALE GENOMIC DNA]</scope>
    <source>
        <strain evidence="3 4">SDUM461004</strain>
    </source>
</reference>
<organism evidence="3 4">
    <name type="scientific">Thalassobacterium sedimentorum</name>
    <dbReference type="NCBI Taxonomy" id="3041258"/>
    <lineage>
        <taxon>Bacteria</taxon>
        <taxon>Pseudomonadati</taxon>
        <taxon>Verrucomicrobiota</taxon>
        <taxon>Opitutia</taxon>
        <taxon>Puniceicoccales</taxon>
        <taxon>Coraliomargaritaceae</taxon>
        <taxon>Thalassobacterium</taxon>
    </lineage>
</organism>
<protein>
    <submittedName>
        <fullName evidence="3">Uncharacterized protein</fullName>
    </submittedName>
</protein>